<dbReference type="Proteomes" id="UP001183202">
    <property type="component" value="Unassembled WGS sequence"/>
</dbReference>
<dbReference type="SUPFAM" id="SSF51658">
    <property type="entry name" value="Xylose isomerase-like"/>
    <property type="match status" value="1"/>
</dbReference>
<evidence type="ECO:0000256" key="1">
    <source>
        <dbReference type="ARBA" id="ARBA00023235"/>
    </source>
</evidence>
<protein>
    <submittedName>
        <fullName evidence="3">Sugar phosphate isomerase/epimerase family protein</fullName>
    </submittedName>
</protein>
<evidence type="ECO:0000313" key="4">
    <source>
        <dbReference type="Proteomes" id="UP001183202"/>
    </source>
</evidence>
<dbReference type="InterPro" id="IPR036237">
    <property type="entry name" value="Xyl_isomerase-like_sf"/>
</dbReference>
<dbReference type="EMBL" id="JAVREJ010000018">
    <property type="protein sequence ID" value="MDT0352432.1"/>
    <property type="molecule type" value="Genomic_DNA"/>
</dbReference>
<sequence>MKICCQEQLLPGETLAAKWDAAREAGFDGIELRARGDGHFAGRLAELRAAARSGVVMPTVCPDTDHFIGDFDPARRRDAVVQLRSQLSVTAEIGGEGVLTPASWGMFSLRLPPFTPPRKPAEDHAVLLEALVELAEHAAREGVSLFVEPINRYEDYMVNRVGQAADLAEEVRRATGHDSVRVCADLFHMNIEEDDLAKAITDAGSLIGHVHVDDSNRLQPGTGHLDFAAVFSALHTIGYDRWLGLECRLRGDPPTALAATTRFLRPFLAPGA</sequence>
<evidence type="ECO:0000259" key="2">
    <source>
        <dbReference type="Pfam" id="PF01261"/>
    </source>
</evidence>
<dbReference type="InterPro" id="IPR013022">
    <property type="entry name" value="Xyl_isomerase-like_TIM-brl"/>
</dbReference>
<name>A0ABU2NEP5_9PSEU</name>
<feature type="domain" description="Xylose isomerase-like TIM barrel" evidence="2">
    <location>
        <begin position="20"/>
        <end position="265"/>
    </location>
</feature>
<organism evidence="3 4">
    <name type="scientific">Pseudonocardia charpentierae</name>
    <dbReference type="NCBI Taxonomy" id="3075545"/>
    <lineage>
        <taxon>Bacteria</taxon>
        <taxon>Bacillati</taxon>
        <taxon>Actinomycetota</taxon>
        <taxon>Actinomycetes</taxon>
        <taxon>Pseudonocardiales</taxon>
        <taxon>Pseudonocardiaceae</taxon>
        <taxon>Pseudonocardia</taxon>
    </lineage>
</organism>
<dbReference type="PANTHER" id="PTHR43489">
    <property type="entry name" value="ISOMERASE"/>
    <property type="match status" value="1"/>
</dbReference>
<dbReference type="GO" id="GO:0016853">
    <property type="term" value="F:isomerase activity"/>
    <property type="evidence" value="ECO:0007669"/>
    <property type="project" value="UniProtKB-KW"/>
</dbReference>
<evidence type="ECO:0000313" key="3">
    <source>
        <dbReference type="EMBL" id="MDT0352432.1"/>
    </source>
</evidence>
<dbReference type="InterPro" id="IPR050417">
    <property type="entry name" value="Sugar_Epim/Isomerase"/>
</dbReference>
<keyword evidence="1 3" id="KW-0413">Isomerase</keyword>
<accession>A0ABU2NEP5</accession>
<proteinExistence type="predicted"/>
<comment type="caution">
    <text evidence="3">The sequence shown here is derived from an EMBL/GenBank/DDBJ whole genome shotgun (WGS) entry which is preliminary data.</text>
</comment>
<dbReference type="PANTHER" id="PTHR43489:SF7">
    <property type="entry name" value="3-DEHYDRO-D-GULOSIDE 4-EPIMERASE-RELATED"/>
    <property type="match status" value="1"/>
</dbReference>
<keyword evidence="4" id="KW-1185">Reference proteome</keyword>
<dbReference type="RefSeq" id="WP_311558937.1">
    <property type="nucleotide sequence ID" value="NZ_JAVREJ010000018.1"/>
</dbReference>
<dbReference type="Pfam" id="PF01261">
    <property type="entry name" value="AP_endonuc_2"/>
    <property type="match status" value="1"/>
</dbReference>
<gene>
    <name evidence="3" type="ORF">RM445_23165</name>
</gene>
<dbReference type="Gene3D" id="3.20.20.150">
    <property type="entry name" value="Divalent-metal-dependent TIM barrel enzymes"/>
    <property type="match status" value="1"/>
</dbReference>
<reference evidence="4" key="1">
    <citation type="submission" date="2023-07" db="EMBL/GenBank/DDBJ databases">
        <title>30 novel species of actinomycetes from the DSMZ collection.</title>
        <authorList>
            <person name="Nouioui I."/>
        </authorList>
    </citation>
    <scope>NUCLEOTIDE SEQUENCE [LARGE SCALE GENOMIC DNA]</scope>
    <source>
        <strain evidence="4">DSM 45834</strain>
    </source>
</reference>